<dbReference type="OMA" id="HIYLIWA"/>
<comment type="domain">
    <text evidence="10">The DHHC domain is required for palmitoyltransferase activity.</text>
</comment>
<dbReference type="Proteomes" id="UP000016088">
    <property type="component" value="Unassembled WGS sequence"/>
</dbReference>
<comment type="catalytic activity">
    <reaction evidence="9 10">
        <text>L-cysteinyl-[protein] + hexadecanoyl-CoA = S-hexadecanoyl-L-cysteinyl-[protein] + CoA</text>
        <dbReference type="Rhea" id="RHEA:36683"/>
        <dbReference type="Rhea" id="RHEA-COMP:10131"/>
        <dbReference type="Rhea" id="RHEA-COMP:11032"/>
        <dbReference type="ChEBI" id="CHEBI:29950"/>
        <dbReference type="ChEBI" id="CHEBI:57287"/>
        <dbReference type="ChEBI" id="CHEBI:57379"/>
        <dbReference type="ChEBI" id="CHEBI:74151"/>
        <dbReference type="EC" id="2.3.1.225"/>
    </reaction>
</comment>
<keyword evidence="3 10" id="KW-0812">Transmembrane</keyword>
<feature type="transmembrane region" description="Helical" evidence="10">
    <location>
        <begin position="202"/>
        <end position="225"/>
    </location>
</feature>
<comment type="similarity">
    <text evidence="10">Belongs to the DHHC palmitoyltransferase family.</text>
</comment>
<keyword evidence="13" id="KW-1185">Reference proteome</keyword>
<gene>
    <name evidence="12" type="ORF">SOCG_01342</name>
</gene>
<feature type="transmembrane region" description="Helical" evidence="10">
    <location>
        <begin position="253"/>
        <end position="276"/>
    </location>
</feature>
<evidence type="ECO:0000256" key="10">
    <source>
        <dbReference type="RuleBase" id="RU079119"/>
    </source>
</evidence>
<keyword evidence="8 10" id="KW-0012">Acyltransferase</keyword>
<dbReference type="RefSeq" id="XP_013019751.1">
    <property type="nucleotide sequence ID" value="XM_013164297.1"/>
</dbReference>
<dbReference type="EMBL" id="KE503208">
    <property type="protein sequence ID" value="EPX71125.1"/>
    <property type="molecule type" value="Genomic_DNA"/>
</dbReference>
<sequence length="347" mass="40928">MNFFYKYLLFVAIVSAFVFILLFGQLRIFRHTVIGKLNRLFLLWLPKKLSQLDNKLLHGKGYVFYRISSNYVFFQKHSLVVLFYLCIVSFCIFNFLYHGRTITNQYHKLDWLLLVTSAVLPYVSLYIAIYSDPGVVTQENWQEASTAYPYDYKIFFPRTCETCKFLKPARSKHCRLCNCCVQKFDHHCIWINNCVGRNNIRYFFLFLLSTLQIQLYGVFCIGFHFNRVRDSTLKSLLVSWWAAITAERQLGSVFLISVFSSVIVFSFLCYEFYLVYAGYTTNESEKWADLNELILQSKVYMHYRNGVQMLTLQEDAPADATLTYSLGQVHNIYDRGFWNNFKSICFP</sequence>
<evidence type="ECO:0000256" key="8">
    <source>
        <dbReference type="ARBA" id="ARBA00023315"/>
    </source>
</evidence>
<keyword evidence="2 10" id="KW-0808">Transferase</keyword>
<evidence type="ECO:0000256" key="7">
    <source>
        <dbReference type="ARBA" id="ARBA00023288"/>
    </source>
</evidence>
<evidence type="ECO:0000256" key="4">
    <source>
        <dbReference type="ARBA" id="ARBA00022989"/>
    </source>
</evidence>
<dbReference type="PANTHER" id="PTHR22883">
    <property type="entry name" value="ZINC FINGER DHHC DOMAIN CONTAINING PROTEIN"/>
    <property type="match status" value="1"/>
</dbReference>
<evidence type="ECO:0000259" key="11">
    <source>
        <dbReference type="Pfam" id="PF01529"/>
    </source>
</evidence>
<dbReference type="GO" id="GO:0006612">
    <property type="term" value="P:protein targeting to membrane"/>
    <property type="evidence" value="ECO:0007669"/>
    <property type="project" value="TreeGrafter"/>
</dbReference>
<dbReference type="OrthoDB" id="10266026at2759"/>
<reference evidence="12 13" key="1">
    <citation type="journal article" date="2011" name="Science">
        <title>Comparative functional genomics of the fission yeasts.</title>
        <authorList>
            <person name="Rhind N."/>
            <person name="Chen Z."/>
            <person name="Yassour M."/>
            <person name="Thompson D.A."/>
            <person name="Haas B.J."/>
            <person name="Habib N."/>
            <person name="Wapinski I."/>
            <person name="Roy S."/>
            <person name="Lin M.F."/>
            <person name="Heiman D.I."/>
            <person name="Young S.K."/>
            <person name="Furuya K."/>
            <person name="Guo Y."/>
            <person name="Pidoux A."/>
            <person name="Chen H.M."/>
            <person name="Robbertse B."/>
            <person name="Goldberg J.M."/>
            <person name="Aoki K."/>
            <person name="Bayne E.H."/>
            <person name="Berlin A.M."/>
            <person name="Desjardins C.A."/>
            <person name="Dobbs E."/>
            <person name="Dukaj L."/>
            <person name="Fan L."/>
            <person name="FitzGerald M.G."/>
            <person name="French C."/>
            <person name="Gujja S."/>
            <person name="Hansen K."/>
            <person name="Keifenheim D."/>
            <person name="Levin J.Z."/>
            <person name="Mosher R.A."/>
            <person name="Mueller C.A."/>
            <person name="Pfiffner J."/>
            <person name="Priest M."/>
            <person name="Russ C."/>
            <person name="Smialowska A."/>
            <person name="Swoboda P."/>
            <person name="Sykes S.M."/>
            <person name="Vaughn M."/>
            <person name="Vengrova S."/>
            <person name="Yoder R."/>
            <person name="Zeng Q."/>
            <person name="Allshire R."/>
            <person name="Baulcombe D."/>
            <person name="Birren B.W."/>
            <person name="Brown W."/>
            <person name="Ekwall K."/>
            <person name="Kellis M."/>
            <person name="Leatherwood J."/>
            <person name="Levin H."/>
            <person name="Margalit H."/>
            <person name="Martienssen R."/>
            <person name="Nieduszynski C.A."/>
            <person name="Spatafora J.W."/>
            <person name="Friedman N."/>
            <person name="Dalgaard J.Z."/>
            <person name="Baumann P."/>
            <person name="Niki H."/>
            <person name="Regev A."/>
            <person name="Nusbaum C."/>
        </authorList>
    </citation>
    <scope>NUCLEOTIDE SEQUENCE [LARGE SCALE GENOMIC DNA]</scope>
    <source>
        <strain evidence="13">yFS286</strain>
    </source>
</reference>
<dbReference type="VEuPathDB" id="FungiDB:SOCG_01342"/>
<evidence type="ECO:0000313" key="13">
    <source>
        <dbReference type="Proteomes" id="UP000016088"/>
    </source>
</evidence>
<dbReference type="EC" id="2.3.1.225" evidence="10"/>
<name>S9QXY2_SCHOY</name>
<keyword evidence="7" id="KW-0449">Lipoprotein</keyword>
<dbReference type="GO" id="GO:0005783">
    <property type="term" value="C:endoplasmic reticulum"/>
    <property type="evidence" value="ECO:0007669"/>
    <property type="project" value="EnsemblFungi"/>
</dbReference>
<dbReference type="InterPro" id="IPR001594">
    <property type="entry name" value="Palmitoyltrfase_DHHC"/>
</dbReference>
<evidence type="ECO:0000256" key="1">
    <source>
        <dbReference type="ARBA" id="ARBA00004141"/>
    </source>
</evidence>
<evidence type="ECO:0000256" key="6">
    <source>
        <dbReference type="ARBA" id="ARBA00023139"/>
    </source>
</evidence>
<feature type="transmembrane region" description="Helical" evidence="10">
    <location>
        <begin position="109"/>
        <end position="129"/>
    </location>
</feature>
<dbReference type="HOGENOM" id="CLU_042181_0_0_1"/>
<evidence type="ECO:0000256" key="5">
    <source>
        <dbReference type="ARBA" id="ARBA00023136"/>
    </source>
</evidence>
<dbReference type="InterPro" id="IPR039859">
    <property type="entry name" value="PFA4/ZDH16/20/ERF2-like"/>
</dbReference>
<evidence type="ECO:0000256" key="9">
    <source>
        <dbReference type="ARBA" id="ARBA00048048"/>
    </source>
</evidence>
<proteinExistence type="inferred from homology"/>
<keyword evidence="5 10" id="KW-0472">Membrane</keyword>
<dbReference type="GO" id="GO:0019706">
    <property type="term" value="F:protein-cysteine S-palmitoyltransferase activity"/>
    <property type="evidence" value="ECO:0007669"/>
    <property type="project" value="UniProtKB-EC"/>
</dbReference>
<feature type="transmembrane region" description="Helical" evidence="10">
    <location>
        <begin position="7"/>
        <end position="29"/>
    </location>
</feature>
<dbReference type="GO" id="GO:0005794">
    <property type="term" value="C:Golgi apparatus"/>
    <property type="evidence" value="ECO:0007669"/>
    <property type="project" value="TreeGrafter"/>
</dbReference>
<evidence type="ECO:0000256" key="2">
    <source>
        <dbReference type="ARBA" id="ARBA00022679"/>
    </source>
</evidence>
<dbReference type="GeneID" id="25030324"/>
<dbReference type="eggNOG" id="KOG1312">
    <property type="taxonomic scope" value="Eukaryota"/>
</dbReference>
<feature type="domain" description="Palmitoyltransferase DHHC" evidence="11">
    <location>
        <begin position="157"/>
        <end position="287"/>
    </location>
</feature>
<protein>
    <recommendedName>
        <fullName evidence="10">Palmitoyltransferase</fullName>
        <ecNumber evidence="10">2.3.1.225</ecNumber>
    </recommendedName>
</protein>
<dbReference type="Pfam" id="PF01529">
    <property type="entry name" value="DHHC"/>
    <property type="match status" value="1"/>
</dbReference>
<evidence type="ECO:0000256" key="3">
    <source>
        <dbReference type="ARBA" id="ARBA00022692"/>
    </source>
</evidence>
<dbReference type="AlphaFoldDB" id="S9QXY2"/>
<comment type="subcellular location">
    <subcellularLocation>
        <location evidence="1">Membrane</location>
        <topology evidence="1">Multi-pass membrane protein</topology>
    </subcellularLocation>
</comment>
<accession>S9QXY2</accession>
<keyword evidence="6" id="KW-0564">Palmitate</keyword>
<evidence type="ECO:0000313" key="12">
    <source>
        <dbReference type="EMBL" id="EPX71125.1"/>
    </source>
</evidence>
<dbReference type="PROSITE" id="PS50216">
    <property type="entry name" value="DHHC"/>
    <property type="match status" value="1"/>
</dbReference>
<dbReference type="GO" id="GO:0016020">
    <property type="term" value="C:membrane"/>
    <property type="evidence" value="ECO:0007669"/>
    <property type="project" value="UniProtKB-SubCell"/>
</dbReference>
<feature type="transmembrane region" description="Helical" evidence="10">
    <location>
        <begin position="79"/>
        <end position="97"/>
    </location>
</feature>
<dbReference type="PANTHER" id="PTHR22883:SF488">
    <property type="entry name" value="PALMITOYLTRANSFERASE"/>
    <property type="match status" value="1"/>
</dbReference>
<keyword evidence="4 10" id="KW-1133">Transmembrane helix</keyword>
<organism evidence="12 13">
    <name type="scientific">Schizosaccharomyces octosporus (strain yFS286)</name>
    <name type="common">Fission yeast</name>
    <name type="synonym">Octosporomyces octosporus</name>
    <dbReference type="NCBI Taxonomy" id="483514"/>
    <lineage>
        <taxon>Eukaryota</taxon>
        <taxon>Fungi</taxon>
        <taxon>Dikarya</taxon>
        <taxon>Ascomycota</taxon>
        <taxon>Taphrinomycotina</taxon>
        <taxon>Schizosaccharomycetes</taxon>
        <taxon>Schizosaccharomycetales</taxon>
        <taxon>Schizosaccharomycetaceae</taxon>
        <taxon>Schizosaccharomyces</taxon>
    </lineage>
</organism>